<dbReference type="EMBL" id="JAHHIF010000007">
    <property type="protein sequence ID" value="MBW4544146.1"/>
    <property type="molecule type" value="Genomic_DNA"/>
</dbReference>
<organism evidence="1 2">
    <name type="scientific">Symplocastrum torsivum CPER-KK1</name>
    <dbReference type="NCBI Taxonomy" id="450513"/>
    <lineage>
        <taxon>Bacteria</taxon>
        <taxon>Bacillati</taxon>
        <taxon>Cyanobacteriota</taxon>
        <taxon>Cyanophyceae</taxon>
        <taxon>Oscillatoriophycideae</taxon>
        <taxon>Oscillatoriales</taxon>
        <taxon>Microcoleaceae</taxon>
        <taxon>Symplocastrum</taxon>
    </lineage>
</organism>
<evidence type="ECO:0000313" key="2">
    <source>
        <dbReference type="Proteomes" id="UP000753908"/>
    </source>
</evidence>
<reference evidence="1" key="1">
    <citation type="submission" date="2021-05" db="EMBL/GenBank/DDBJ databases">
        <authorList>
            <person name="Pietrasiak N."/>
            <person name="Ward R."/>
            <person name="Stajich J.E."/>
            <person name="Kurbessoian T."/>
        </authorList>
    </citation>
    <scope>NUCLEOTIDE SEQUENCE</scope>
    <source>
        <strain evidence="1">CPER-KK1</strain>
    </source>
</reference>
<protein>
    <submittedName>
        <fullName evidence="1">Uncharacterized protein</fullName>
    </submittedName>
</protein>
<name>A0A951PI68_9CYAN</name>
<proteinExistence type="predicted"/>
<sequence>MGTEFLKASISFTDKTYAQTRHLVGAQSLAPLQMVVQSKGGLGDS</sequence>
<gene>
    <name evidence="1" type="ORF">KME25_06855</name>
</gene>
<dbReference type="Proteomes" id="UP000753908">
    <property type="component" value="Unassembled WGS sequence"/>
</dbReference>
<dbReference type="AlphaFoldDB" id="A0A951PI68"/>
<comment type="caution">
    <text evidence="1">The sequence shown here is derived from an EMBL/GenBank/DDBJ whole genome shotgun (WGS) entry which is preliminary data.</text>
</comment>
<accession>A0A951PI68</accession>
<reference evidence="1" key="2">
    <citation type="journal article" date="2022" name="Microbiol. Resour. Announc.">
        <title>Metagenome Sequencing to Explore Phylogenomics of Terrestrial Cyanobacteria.</title>
        <authorList>
            <person name="Ward R.D."/>
            <person name="Stajich J.E."/>
            <person name="Johansen J.R."/>
            <person name="Huntemann M."/>
            <person name="Clum A."/>
            <person name="Foster B."/>
            <person name="Foster B."/>
            <person name="Roux S."/>
            <person name="Palaniappan K."/>
            <person name="Varghese N."/>
            <person name="Mukherjee S."/>
            <person name="Reddy T.B.K."/>
            <person name="Daum C."/>
            <person name="Copeland A."/>
            <person name="Chen I.A."/>
            <person name="Ivanova N.N."/>
            <person name="Kyrpides N.C."/>
            <person name="Shapiro N."/>
            <person name="Eloe-Fadrosh E.A."/>
            <person name="Pietrasiak N."/>
        </authorList>
    </citation>
    <scope>NUCLEOTIDE SEQUENCE</scope>
    <source>
        <strain evidence="1">CPER-KK1</strain>
    </source>
</reference>
<evidence type="ECO:0000313" key="1">
    <source>
        <dbReference type="EMBL" id="MBW4544146.1"/>
    </source>
</evidence>